<dbReference type="NCBIfam" id="TIGR00380">
    <property type="entry name" value="cobal_cbiB"/>
    <property type="match status" value="1"/>
</dbReference>
<comment type="function">
    <text evidence="9">Converts cobyric acid to cobinamide by the addition of aminopropanol on the F carboxylic group.</text>
</comment>
<evidence type="ECO:0000256" key="4">
    <source>
        <dbReference type="ARBA" id="ARBA00022475"/>
    </source>
</evidence>
<keyword evidence="8 9" id="KW-0472">Membrane</keyword>
<proteinExistence type="inferred from homology"/>
<evidence type="ECO:0000256" key="7">
    <source>
        <dbReference type="ARBA" id="ARBA00022989"/>
    </source>
</evidence>
<keyword evidence="10" id="KW-0436">Ligase</keyword>
<protein>
    <recommendedName>
        <fullName evidence="9">Cobalamin biosynthesis protein CobD</fullName>
    </recommendedName>
</protein>
<keyword evidence="4 9" id="KW-1003">Cell membrane</keyword>
<evidence type="ECO:0000256" key="1">
    <source>
        <dbReference type="ARBA" id="ARBA00004651"/>
    </source>
</evidence>
<dbReference type="Pfam" id="PF03186">
    <property type="entry name" value="CobD_Cbib"/>
    <property type="match status" value="1"/>
</dbReference>
<dbReference type="RefSeq" id="WP_209466560.1">
    <property type="nucleotide sequence ID" value="NZ_JAGGLG010000013.1"/>
</dbReference>
<comment type="similarity">
    <text evidence="3 9">Belongs to the CobD/CbiB family.</text>
</comment>
<keyword evidence="11" id="KW-1185">Reference proteome</keyword>
<evidence type="ECO:0000313" key="11">
    <source>
        <dbReference type="Proteomes" id="UP001519289"/>
    </source>
</evidence>
<evidence type="ECO:0000256" key="3">
    <source>
        <dbReference type="ARBA" id="ARBA00006263"/>
    </source>
</evidence>
<evidence type="ECO:0000256" key="8">
    <source>
        <dbReference type="ARBA" id="ARBA00023136"/>
    </source>
</evidence>
<dbReference type="PANTHER" id="PTHR34308:SF1">
    <property type="entry name" value="COBALAMIN BIOSYNTHESIS PROTEIN CBIB"/>
    <property type="match status" value="1"/>
</dbReference>
<reference evidence="10 11" key="1">
    <citation type="submission" date="2021-03" db="EMBL/GenBank/DDBJ databases">
        <title>Genomic Encyclopedia of Type Strains, Phase IV (KMG-IV): sequencing the most valuable type-strain genomes for metagenomic binning, comparative biology and taxonomic classification.</title>
        <authorList>
            <person name="Goeker M."/>
        </authorList>
    </citation>
    <scope>NUCLEOTIDE SEQUENCE [LARGE SCALE GENOMIC DNA]</scope>
    <source>
        <strain evidence="10 11">DSM 27138</strain>
    </source>
</reference>
<dbReference type="Proteomes" id="UP001519289">
    <property type="component" value="Unassembled WGS sequence"/>
</dbReference>
<name>A0ABS4JSC8_9FIRM</name>
<evidence type="ECO:0000313" key="10">
    <source>
        <dbReference type="EMBL" id="MBP2018431.1"/>
    </source>
</evidence>
<keyword evidence="6 9" id="KW-0812">Transmembrane</keyword>
<dbReference type="HAMAP" id="MF_00024">
    <property type="entry name" value="CobD_CbiB"/>
    <property type="match status" value="1"/>
</dbReference>
<organism evidence="10 11">
    <name type="scientific">Symbiobacterium terraclitae</name>
    <dbReference type="NCBI Taxonomy" id="557451"/>
    <lineage>
        <taxon>Bacteria</taxon>
        <taxon>Bacillati</taxon>
        <taxon>Bacillota</taxon>
        <taxon>Clostridia</taxon>
        <taxon>Eubacteriales</taxon>
        <taxon>Symbiobacteriaceae</taxon>
        <taxon>Symbiobacterium</taxon>
    </lineage>
</organism>
<dbReference type="EMBL" id="JAGGLG010000013">
    <property type="protein sequence ID" value="MBP2018431.1"/>
    <property type="molecule type" value="Genomic_DNA"/>
</dbReference>
<comment type="caution">
    <text evidence="10">The sequence shown here is derived from an EMBL/GenBank/DDBJ whole genome shotgun (WGS) entry which is preliminary data.</text>
</comment>
<comment type="subcellular location">
    <subcellularLocation>
        <location evidence="1 9">Cell membrane</location>
        <topology evidence="1 9">Multi-pass membrane protein</topology>
    </subcellularLocation>
</comment>
<evidence type="ECO:0000256" key="5">
    <source>
        <dbReference type="ARBA" id="ARBA00022573"/>
    </source>
</evidence>
<dbReference type="PANTHER" id="PTHR34308">
    <property type="entry name" value="COBALAMIN BIOSYNTHESIS PROTEIN CBIB"/>
    <property type="match status" value="1"/>
</dbReference>
<evidence type="ECO:0000256" key="2">
    <source>
        <dbReference type="ARBA" id="ARBA00004953"/>
    </source>
</evidence>
<keyword evidence="7 9" id="KW-1133">Transmembrane helix</keyword>
<comment type="pathway">
    <text evidence="2 9">Cofactor biosynthesis; adenosylcobalamin biosynthesis.</text>
</comment>
<evidence type="ECO:0000256" key="9">
    <source>
        <dbReference type="HAMAP-Rule" id="MF_00024"/>
    </source>
</evidence>
<dbReference type="GO" id="GO:0043757">
    <property type="term" value="F:adenosylcobinamide-phosphate synthase activity"/>
    <property type="evidence" value="ECO:0007669"/>
    <property type="project" value="UniProtKB-EC"/>
</dbReference>
<sequence>MVQGVPWFLPLIALALDAAVGDPAWLPHPVVLMGRVVRPGERWLRSTRLPLRAGGTVLALLLPLASWGCTWLLIRLAAGVHPWLGLAAEAWLFSTCLAARSLAEHALAVYRPLGAGDLAGARRRVGLIVGRDTEALDAVEVTRAAVETVAESTCDGVIAPLFWGLIGGAPLAMAYKAVNTLDSMVGHRDERYREFGWASARLDALANLAPARLSALLLALAGLSPGALGIALRDARLHPSPNSGWPEAAMAGLLGVRLGGLNSYGGVPERRAYMGDPRRPLEPEDIPRAVRWMWLATVLGTGLGALALWKIA</sequence>
<evidence type="ECO:0000256" key="6">
    <source>
        <dbReference type="ARBA" id="ARBA00022692"/>
    </source>
</evidence>
<dbReference type="InterPro" id="IPR004485">
    <property type="entry name" value="Cobalamin_biosynth_CobD/CbiB"/>
</dbReference>
<accession>A0ABS4JSC8</accession>
<gene>
    <name evidence="9" type="primary">cobD</name>
    <name evidence="10" type="ORF">J2Z79_001842</name>
</gene>
<keyword evidence="5 9" id="KW-0169">Cobalamin biosynthesis</keyword>